<sequence length="428" mass="46303">MGDLKRLHRLLMDIDDMLAGCMRCGMCQSVCPVFARTLNEGDVARGKIALLEGLSHQMITDAQGVKCKLEKCLLCGSCSASCPSGVKATDIFLKARAALTEYTGLSPIKKAIFRGTLTHPELFNRLVNMGSKFQGIMTKKANAYHGTSCAPMLSSILGNRQIVPLASRPFRKSHPSMDTPAGKSGLKVAFYPGCLVDKMYTGIGEAILKVMKHHGVGVFLPANQACCGMPALASGDTKSFEKLVDLNLNCFSGKGFDVLVTPCATCTATLKKVWPMMAENLDMKRRREIDALSAKVMDINQFLVDRVGVRPKDGAEGRAVTFHDPCHLGKSLGVFSQPRTLIQASGKYSVKEMKDANTCCGSGGSFNLQHYETSTQIGQKKRDNIVATQAEIVATGCPACMMQLTDMLASKGDNVRVKHSIELYAETL</sequence>
<dbReference type="InterPro" id="IPR017900">
    <property type="entry name" value="4Fe4S_Fe_S_CS"/>
</dbReference>
<evidence type="ECO:0000259" key="7">
    <source>
        <dbReference type="PROSITE" id="PS51379"/>
    </source>
</evidence>
<keyword evidence="6" id="KW-0813">Transport</keyword>
<dbReference type="Gene3D" id="1.10.1060.10">
    <property type="entry name" value="Alpha-helical ferredoxin"/>
    <property type="match status" value="1"/>
</dbReference>
<dbReference type="InterPro" id="IPR017896">
    <property type="entry name" value="4Fe4S_Fe-S-bd"/>
</dbReference>
<evidence type="ECO:0000313" key="8">
    <source>
        <dbReference type="EMBL" id="TYT75729.1"/>
    </source>
</evidence>
<dbReference type="Pfam" id="PF13183">
    <property type="entry name" value="Fer4_8"/>
    <property type="match status" value="1"/>
</dbReference>
<dbReference type="InterPro" id="IPR009051">
    <property type="entry name" value="Helical_ferredxn"/>
</dbReference>
<keyword evidence="5 6" id="KW-0411">Iron-sulfur</keyword>
<keyword evidence="9" id="KW-1185">Reference proteome</keyword>
<feature type="domain" description="4Fe-4S ferredoxin-type" evidence="7">
    <location>
        <begin position="10"/>
        <end position="41"/>
    </location>
</feature>
<comment type="catalytic activity">
    <reaction evidence="6">
        <text>(R)-lactate + A = pyruvate + AH2</text>
        <dbReference type="Rhea" id="RHEA:15089"/>
        <dbReference type="ChEBI" id="CHEBI:13193"/>
        <dbReference type="ChEBI" id="CHEBI:15361"/>
        <dbReference type="ChEBI" id="CHEBI:16004"/>
        <dbReference type="ChEBI" id="CHEBI:17499"/>
    </reaction>
</comment>
<dbReference type="EMBL" id="VDMB01000002">
    <property type="protein sequence ID" value="TYT75729.1"/>
    <property type="molecule type" value="Genomic_DNA"/>
</dbReference>
<evidence type="ECO:0000256" key="5">
    <source>
        <dbReference type="ARBA" id="ARBA00023014"/>
    </source>
</evidence>
<gene>
    <name evidence="8" type="ORF">FIM25_02150</name>
</gene>
<keyword evidence="2 6" id="KW-0479">Metal-binding</keyword>
<dbReference type="GO" id="GO:0046872">
    <property type="term" value="F:metal ion binding"/>
    <property type="evidence" value="ECO:0007669"/>
    <property type="project" value="UniProtKB-UniRule"/>
</dbReference>
<accession>A0A5Q4VDF7</accession>
<dbReference type="GO" id="GO:0019154">
    <property type="term" value="F:glycolate dehydrogenase activity"/>
    <property type="evidence" value="ECO:0007669"/>
    <property type="project" value="UniProtKB-EC"/>
</dbReference>
<keyword evidence="1 6" id="KW-0004">4Fe-4S</keyword>
<dbReference type="AlphaFoldDB" id="A0A5Q4VDF7"/>
<proteinExistence type="predicted"/>
<comment type="cofactor">
    <cofactor evidence="6">
        <name>[4Fe-4S] cluster</name>
        <dbReference type="ChEBI" id="CHEBI:49883"/>
    </cofactor>
    <text evidence="6">Binds 2 [4Fe-4S] clusters.</text>
</comment>
<feature type="domain" description="4Fe-4S ferredoxin-type" evidence="7">
    <location>
        <begin position="63"/>
        <end position="92"/>
    </location>
</feature>
<dbReference type="OrthoDB" id="5289041at2"/>
<dbReference type="PROSITE" id="PS00198">
    <property type="entry name" value="4FE4S_FER_1"/>
    <property type="match status" value="2"/>
</dbReference>
<dbReference type="InterPro" id="IPR004017">
    <property type="entry name" value="Cys_rich_dom"/>
</dbReference>
<reference evidence="8 9" key="1">
    <citation type="submission" date="2019-06" db="EMBL/GenBank/DDBJ databases">
        <title>Desulfobotulus mexicanus sp. nov., a novel sulfate-reducing bacterium isolated from the sediment of an alkaline crater lake in Mexico.</title>
        <authorList>
            <person name="Hirschler-Rea A."/>
        </authorList>
    </citation>
    <scope>NUCLEOTIDE SEQUENCE [LARGE SCALE GENOMIC DNA]</scope>
    <source>
        <strain evidence="8 9">PAR22N</strain>
    </source>
</reference>
<dbReference type="Proteomes" id="UP000321899">
    <property type="component" value="Unassembled WGS sequence"/>
</dbReference>
<dbReference type="InterPro" id="IPR012257">
    <property type="entry name" value="Glc_ox_4Fe-4S"/>
</dbReference>
<comment type="caution">
    <text evidence="8">The sequence shown here is derived from an EMBL/GenBank/DDBJ whole genome shotgun (WGS) entry which is preliminary data.</text>
</comment>
<dbReference type="EC" id="1.1.99.14" evidence="6"/>
<dbReference type="PIRSF" id="PIRSF000139">
    <property type="entry name" value="Glc_ox_4Fe-4S"/>
    <property type="match status" value="1"/>
</dbReference>
<organism evidence="8 9">
    <name type="scientific">Desulfobotulus mexicanus</name>
    <dbReference type="NCBI Taxonomy" id="2586642"/>
    <lineage>
        <taxon>Bacteria</taxon>
        <taxon>Pseudomonadati</taxon>
        <taxon>Thermodesulfobacteriota</taxon>
        <taxon>Desulfobacteria</taxon>
        <taxon>Desulfobacterales</taxon>
        <taxon>Desulfobacteraceae</taxon>
        <taxon>Desulfobotulus</taxon>
    </lineage>
</organism>
<dbReference type="PANTHER" id="PTHR32479">
    <property type="entry name" value="GLYCOLATE OXIDASE IRON-SULFUR SUBUNIT"/>
    <property type="match status" value="1"/>
</dbReference>
<evidence type="ECO:0000256" key="1">
    <source>
        <dbReference type="ARBA" id="ARBA00022485"/>
    </source>
</evidence>
<dbReference type="PANTHER" id="PTHR32479:SF20">
    <property type="entry name" value="GLYCOLATE OXIDASE IRON-SULFUR SUBUNIT"/>
    <property type="match status" value="1"/>
</dbReference>
<keyword evidence="4 6" id="KW-0408">Iron</keyword>
<evidence type="ECO:0000256" key="6">
    <source>
        <dbReference type="PIRNR" id="PIRNR000139"/>
    </source>
</evidence>
<evidence type="ECO:0000256" key="2">
    <source>
        <dbReference type="ARBA" id="ARBA00022723"/>
    </source>
</evidence>
<comment type="function">
    <text evidence="6">Component of a complex that catalyzes the oxidation of glycolate to glyoxylate.</text>
</comment>
<name>A0A5Q4VDF7_9BACT</name>
<evidence type="ECO:0000256" key="3">
    <source>
        <dbReference type="ARBA" id="ARBA00022737"/>
    </source>
</evidence>
<evidence type="ECO:0000313" key="9">
    <source>
        <dbReference type="Proteomes" id="UP000321899"/>
    </source>
</evidence>
<keyword evidence="6" id="KW-0249">Electron transport</keyword>
<dbReference type="GO" id="GO:0051539">
    <property type="term" value="F:4 iron, 4 sulfur cluster binding"/>
    <property type="evidence" value="ECO:0007669"/>
    <property type="project" value="UniProtKB-UniRule"/>
</dbReference>
<comment type="catalytic activity">
    <reaction evidence="6">
        <text>glycolate + A = glyoxylate + AH2</text>
        <dbReference type="Rhea" id="RHEA:21264"/>
        <dbReference type="ChEBI" id="CHEBI:13193"/>
        <dbReference type="ChEBI" id="CHEBI:17499"/>
        <dbReference type="ChEBI" id="CHEBI:29805"/>
        <dbReference type="ChEBI" id="CHEBI:36655"/>
        <dbReference type="EC" id="1.1.99.14"/>
    </reaction>
</comment>
<dbReference type="PROSITE" id="PS51379">
    <property type="entry name" value="4FE4S_FER_2"/>
    <property type="match status" value="2"/>
</dbReference>
<dbReference type="RefSeq" id="WP_139445826.1">
    <property type="nucleotide sequence ID" value="NZ_VDMB01000002.1"/>
</dbReference>
<evidence type="ECO:0000256" key="4">
    <source>
        <dbReference type="ARBA" id="ARBA00023004"/>
    </source>
</evidence>
<protein>
    <recommendedName>
        <fullName evidence="6">Glycolate oxidase iron-sulfur subunit</fullName>
        <ecNumber evidence="6">1.1.99.14</ecNumber>
    </recommendedName>
</protein>
<dbReference type="SUPFAM" id="SSF54862">
    <property type="entry name" value="4Fe-4S ferredoxins"/>
    <property type="match status" value="1"/>
</dbReference>
<keyword evidence="3" id="KW-0677">Repeat</keyword>
<dbReference type="Pfam" id="PF02754">
    <property type="entry name" value="CCG"/>
    <property type="match status" value="2"/>
</dbReference>